<feature type="compositionally biased region" description="Polar residues" evidence="2">
    <location>
        <begin position="114"/>
        <end position="124"/>
    </location>
</feature>
<feature type="coiled-coil region" evidence="1">
    <location>
        <begin position="204"/>
        <end position="238"/>
    </location>
</feature>
<keyword evidence="1" id="KW-0175">Coiled coil</keyword>
<evidence type="ECO:0000256" key="2">
    <source>
        <dbReference type="SAM" id="MobiDB-lite"/>
    </source>
</evidence>
<feature type="compositionally biased region" description="Low complexity" evidence="2">
    <location>
        <begin position="269"/>
        <end position="279"/>
    </location>
</feature>
<name>A0A9P0FNP6_BRAAE</name>
<reference evidence="3" key="1">
    <citation type="submission" date="2021-12" db="EMBL/GenBank/DDBJ databases">
        <authorList>
            <person name="King R."/>
        </authorList>
    </citation>
    <scope>NUCLEOTIDE SEQUENCE</scope>
</reference>
<sequence>MSDQEKGAGLVSSVARAIKTCVRNTHRSVAKPPKLPRTQGKLLHPRRGEVAKFPKNPRIWEFFENFRDPSANTCTYLILLLLLYIHCICPQLQPNMSQNNPPPPNNPDKEAEAFTNSNRISRTPTKGKLQKQPDEIKTKKLTRKVFMSFADDDDKNKKEPTKPSMPSISPNIEDKINQLFSDKTTKKKVKPVPKAPKTAEGIEAERLKKENARLVGMLENMALQIQTLTTQVQRLTEQLCNKNAGPVNKPIDKPTQQDSTMDTESPLHTTPTANTPTTTRENNSSNTQGKKRKIDETIPDNGGTETEILPSTSGYIPPTPQNKKSKPPQASIEPKQVQKPTTEDNQSKIPPIVLRNKARWTMLAREFNTRKLDFSRATSIAEGIKFFPSNIDSYRAITSFLSKNGEEYHTYQLPQDKLLQEVMRGIPTEVKLQEAKHAYGDGVQLL</sequence>
<protein>
    <submittedName>
        <fullName evidence="3">Uncharacterized protein</fullName>
    </submittedName>
</protein>
<dbReference type="OrthoDB" id="8123891at2759"/>
<feature type="region of interest" description="Disordered" evidence="2">
    <location>
        <begin position="98"/>
        <end position="204"/>
    </location>
</feature>
<dbReference type="AlphaFoldDB" id="A0A9P0FNP6"/>
<evidence type="ECO:0000313" key="4">
    <source>
        <dbReference type="Proteomes" id="UP001154078"/>
    </source>
</evidence>
<feature type="compositionally biased region" description="Polar residues" evidence="2">
    <location>
        <begin position="254"/>
        <end position="268"/>
    </location>
</feature>
<keyword evidence="4" id="KW-1185">Reference proteome</keyword>
<dbReference type="Proteomes" id="UP001154078">
    <property type="component" value="Chromosome 8"/>
</dbReference>
<proteinExistence type="predicted"/>
<accession>A0A9P0FNP6</accession>
<evidence type="ECO:0000313" key="3">
    <source>
        <dbReference type="EMBL" id="CAH0562992.1"/>
    </source>
</evidence>
<dbReference type="EMBL" id="OV121139">
    <property type="protein sequence ID" value="CAH0562992.1"/>
    <property type="molecule type" value="Genomic_DNA"/>
</dbReference>
<feature type="region of interest" description="Disordered" evidence="2">
    <location>
        <begin position="241"/>
        <end position="349"/>
    </location>
</feature>
<gene>
    <name evidence="3" type="ORF">MELIAE_LOCUS11999</name>
</gene>
<evidence type="ECO:0000256" key="1">
    <source>
        <dbReference type="SAM" id="Coils"/>
    </source>
</evidence>
<organism evidence="3 4">
    <name type="scientific">Brassicogethes aeneus</name>
    <name type="common">Rape pollen beetle</name>
    <name type="synonym">Meligethes aeneus</name>
    <dbReference type="NCBI Taxonomy" id="1431903"/>
    <lineage>
        <taxon>Eukaryota</taxon>
        <taxon>Metazoa</taxon>
        <taxon>Ecdysozoa</taxon>
        <taxon>Arthropoda</taxon>
        <taxon>Hexapoda</taxon>
        <taxon>Insecta</taxon>
        <taxon>Pterygota</taxon>
        <taxon>Neoptera</taxon>
        <taxon>Endopterygota</taxon>
        <taxon>Coleoptera</taxon>
        <taxon>Polyphaga</taxon>
        <taxon>Cucujiformia</taxon>
        <taxon>Nitidulidae</taxon>
        <taxon>Meligethinae</taxon>
        <taxon>Brassicogethes</taxon>
    </lineage>
</organism>